<dbReference type="AlphaFoldDB" id="F4H4E2"/>
<reference evidence="1 2" key="1">
    <citation type="submission" date="2011-04" db="EMBL/GenBank/DDBJ databases">
        <title>Complete sequence of Cellulomonas fimi ATCC 484.</title>
        <authorList>
            <consortium name="US DOE Joint Genome Institute"/>
            <person name="Lucas S."/>
            <person name="Han J."/>
            <person name="Lapidus A."/>
            <person name="Cheng J.-F."/>
            <person name="Goodwin L."/>
            <person name="Pitluck S."/>
            <person name="Peters L."/>
            <person name="Chertkov O."/>
            <person name="Detter J.C."/>
            <person name="Han C."/>
            <person name="Tapia R."/>
            <person name="Land M."/>
            <person name="Hauser L."/>
            <person name="Kyrpides N."/>
            <person name="Ivanova N."/>
            <person name="Ovchinnikova G."/>
            <person name="Pagani I."/>
            <person name="Mead D."/>
            <person name="Brumm P."/>
            <person name="Woyke T."/>
        </authorList>
    </citation>
    <scope>NUCLEOTIDE SEQUENCE [LARGE SCALE GENOMIC DNA]</scope>
    <source>
        <strain evidence="2">ATCC 484 / DSM 20113 / JCM 1341 / NBRC 15513 / NCIMB 8980 / NCTC 7547</strain>
    </source>
</reference>
<dbReference type="eggNOG" id="COG0365">
    <property type="taxonomic scope" value="Bacteria"/>
</dbReference>
<proteinExistence type="predicted"/>
<dbReference type="Gene3D" id="3.40.50.12780">
    <property type="entry name" value="N-terminal domain of ligase-like"/>
    <property type="match status" value="1"/>
</dbReference>
<keyword evidence="2" id="KW-1185">Reference proteome</keyword>
<sequence>MKTACRAYSEPVPATTIADLTALLTREPGRPRITWYGDDGERVELSGAVLDNWVSKTTNLLVEELDAGPGTVVLLDLPGHWRTVLWALAAWRCGATVGTGEAPAADVVVTDRPGRHDARRAAVVALALPALARRVDDLPAGALDGAASVMTYGDALGWVPAVEPQRAALLADGAPVTHGDLLAHAVGSADVPERSRVLTAAAGAAQTVVTTLGVLACDGSVVLTSSGAAGRLRQDADARERLVGTERVDLDRLEPGLPTA</sequence>
<dbReference type="NCBIfam" id="TIGR03089">
    <property type="entry name" value="TIGR03089 family protein"/>
    <property type="match status" value="1"/>
</dbReference>
<organism evidence="1 2">
    <name type="scientific">Cellulomonas fimi (strain ATCC 484 / DSM 20113 / JCM 1341 / CCUG 24087 / LMG 16345 / NBRC 15513 / NCIMB 8980 / NCTC 7547 / NRS-133)</name>
    <dbReference type="NCBI Taxonomy" id="590998"/>
    <lineage>
        <taxon>Bacteria</taxon>
        <taxon>Bacillati</taxon>
        <taxon>Actinomycetota</taxon>
        <taxon>Actinomycetes</taxon>
        <taxon>Micrococcales</taxon>
        <taxon>Cellulomonadaceae</taxon>
        <taxon>Cellulomonas</taxon>
    </lineage>
</organism>
<accession>F4H4E2</accession>
<name>F4H4E2_CELFA</name>
<evidence type="ECO:0000313" key="2">
    <source>
        <dbReference type="Proteomes" id="UP000008460"/>
    </source>
</evidence>
<dbReference type="InterPro" id="IPR042099">
    <property type="entry name" value="ANL_N_sf"/>
</dbReference>
<dbReference type="Proteomes" id="UP000008460">
    <property type="component" value="Chromosome"/>
</dbReference>
<evidence type="ECO:0008006" key="3">
    <source>
        <dbReference type="Google" id="ProtNLM"/>
    </source>
</evidence>
<gene>
    <name evidence="1" type="ordered locus">Celf_2492</name>
</gene>
<protein>
    <recommendedName>
        <fullName evidence="3">TIGR03089 family protein</fullName>
    </recommendedName>
</protein>
<dbReference type="KEGG" id="cfi:Celf_2492"/>
<dbReference type="SUPFAM" id="SSF56801">
    <property type="entry name" value="Acetyl-CoA synthetase-like"/>
    <property type="match status" value="1"/>
</dbReference>
<dbReference type="STRING" id="590998.Celf_2492"/>
<evidence type="ECO:0000313" key="1">
    <source>
        <dbReference type="EMBL" id="AEE46618.1"/>
    </source>
</evidence>
<dbReference type="HOGENOM" id="CLU_076053_1_0_11"/>
<dbReference type="EMBL" id="CP002666">
    <property type="protein sequence ID" value="AEE46618.1"/>
    <property type="molecule type" value="Genomic_DNA"/>
</dbReference>
<dbReference type="InterPro" id="IPR017523">
    <property type="entry name" value="Rv3268"/>
</dbReference>